<sequence length="673" mass="71695">MGRASKPSTSVLHKESNKVPAVASSIAPADGSTSVCNGSSSHELTSQLDEHNIRGTTKDTKADYDIKSRKLSYLRPVTVKQLSALDPGPTPTSTPTNPSTVTSRARIPGGSFKSKSSHLGNSVGSLSVSGLYSSASDPVLVPSLNPRNPGTVGIIKRETRNQRKAAEINANLLDDSRSNNVQDVNIDQAVSGSVVLTSNTQSQPTEYQGLDRSQLAMSSRLPSSTSHHLHAAKSNQETCSVRLVNGHSKDAGVVLEDNLHSLPTLEDPCSKQATSELDIKLHKLHISARQSVIFPNHLHVPEAFKNVLTFGSLDPSLEQNNEGSDPRDASVPTNIEASEEPSPTTQSSSPISGHGDYPDQPQSPSHELVSLTSSQENVSSDTALRYDQSKQEMLQPVGRSHNPLVPPMPDYGLSLIPPAGGNSVLTTGTTPTMAQPRGIVQSSIAVSPQLFPFYRQPYPPNYIPYSPYFSQLYMPPQNVHQLLSHTGFPHQPSMGNIYMPPTAAAAAASGAKFPIPPVYRPGNMAGNMTQFGISSGYGSYGSSGPGYGSGAALPTSSSDDIAGSELKEMNMLSAIKQNEDLQSNVFYNLPQGQPVAFPPAQVGHNSFAGIYHPTQNMSTSSLVQTLQQPQPTGGTAESMTYTNVRCYFDSALPGGTQDNPFLGEGLLVKEFVR</sequence>
<evidence type="ECO:0000256" key="1">
    <source>
        <dbReference type="SAM" id="MobiDB-lite"/>
    </source>
</evidence>
<accession>A0ABR0WSZ1</accession>
<feature type="compositionally biased region" description="Polar residues" evidence="1">
    <location>
        <begin position="1"/>
        <end position="11"/>
    </location>
</feature>
<proteinExistence type="predicted"/>
<keyword evidence="3" id="KW-1185">Reference proteome</keyword>
<dbReference type="Proteomes" id="UP001318860">
    <property type="component" value="Unassembled WGS sequence"/>
</dbReference>
<feature type="region of interest" description="Disordered" evidence="1">
    <location>
        <begin position="315"/>
        <end position="381"/>
    </location>
</feature>
<organism evidence="2 3">
    <name type="scientific">Rehmannia glutinosa</name>
    <name type="common">Chinese foxglove</name>
    <dbReference type="NCBI Taxonomy" id="99300"/>
    <lineage>
        <taxon>Eukaryota</taxon>
        <taxon>Viridiplantae</taxon>
        <taxon>Streptophyta</taxon>
        <taxon>Embryophyta</taxon>
        <taxon>Tracheophyta</taxon>
        <taxon>Spermatophyta</taxon>
        <taxon>Magnoliopsida</taxon>
        <taxon>eudicotyledons</taxon>
        <taxon>Gunneridae</taxon>
        <taxon>Pentapetalae</taxon>
        <taxon>asterids</taxon>
        <taxon>lamiids</taxon>
        <taxon>Lamiales</taxon>
        <taxon>Orobanchaceae</taxon>
        <taxon>Rehmannieae</taxon>
        <taxon>Rehmannia</taxon>
    </lineage>
</organism>
<gene>
    <name evidence="2" type="ORF">DH2020_016954</name>
</gene>
<dbReference type="EMBL" id="JABTTQ020000009">
    <property type="protein sequence ID" value="KAK6149429.1"/>
    <property type="molecule type" value="Genomic_DNA"/>
</dbReference>
<feature type="region of interest" description="Disordered" evidence="1">
    <location>
        <begin position="1"/>
        <end position="56"/>
    </location>
</feature>
<feature type="compositionally biased region" description="Low complexity" evidence="1">
    <location>
        <begin position="91"/>
        <end position="103"/>
    </location>
</feature>
<comment type="caution">
    <text evidence="2">The sequence shown here is derived from an EMBL/GenBank/DDBJ whole genome shotgun (WGS) entry which is preliminary data.</text>
</comment>
<evidence type="ECO:0000313" key="2">
    <source>
        <dbReference type="EMBL" id="KAK6149429.1"/>
    </source>
</evidence>
<feature type="compositionally biased region" description="Polar residues" evidence="1">
    <location>
        <begin position="31"/>
        <end position="47"/>
    </location>
</feature>
<dbReference type="PANTHER" id="PTHR46775">
    <property type="entry name" value="FLOCCULATION PROTEIN (DUF1296)"/>
    <property type="match status" value="1"/>
</dbReference>
<feature type="region of interest" description="Disordered" evidence="1">
    <location>
        <begin position="82"/>
        <end position="120"/>
    </location>
</feature>
<dbReference type="InterPro" id="IPR044277">
    <property type="entry name" value="GIP1"/>
</dbReference>
<protein>
    <submittedName>
        <fullName evidence="2">Uncharacterized protein</fullName>
    </submittedName>
</protein>
<name>A0ABR0WSZ1_REHGL</name>
<feature type="compositionally biased region" description="Polar residues" evidence="1">
    <location>
        <begin position="360"/>
        <end position="381"/>
    </location>
</feature>
<evidence type="ECO:0000313" key="3">
    <source>
        <dbReference type="Proteomes" id="UP001318860"/>
    </source>
</evidence>
<feature type="compositionally biased region" description="Low complexity" evidence="1">
    <location>
        <begin position="340"/>
        <end position="352"/>
    </location>
</feature>
<dbReference type="PANTHER" id="PTHR46775:SF1">
    <property type="entry name" value="FLOCCULATION PROTEIN (DUF1296)"/>
    <property type="match status" value="1"/>
</dbReference>
<reference evidence="2 3" key="1">
    <citation type="journal article" date="2021" name="Comput. Struct. Biotechnol. J.">
        <title>De novo genome assembly of the potent medicinal plant Rehmannia glutinosa using nanopore technology.</title>
        <authorList>
            <person name="Ma L."/>
            <person name="Dong C."/>
            <person name="Song C."/>
            <person name="Wang X."/>
            <person name="Zheng X."/>
            <person name="Niu Y."/>
            <person name="Chen S."/>
            <person name="Feng W."/>
        </authorList>
    </citation>
    <scope>NUCLEOTIDE SEQUENCE [LARGE SCALE GENOMIC DNA]</scope>
    <source>
        <strain evidence="2">DH-2019</strain>
    </source>
</reference>